<dbReference type="AlphaFoldDB" id="A0A7G8BPY5"/>
<evidence type="ECO:0000259" key="8">
    <source>
        <dbReference type="Pfam" id="PF08281"/>
    </source>
</evidence>
<keyword evidence="3" id="KW-0731">Sigma factor</keyword>
<dbReference type="NCBIfam" id="TIGR02937">
    <property type="entry name" value="sigma70-ECF"/>
    <property type="match status" value="1"/>
</dbReference>
<keyword evidence="10" id="KW-1185">Reference proteome</keyword>
<dbReference type="PANTHER" id="PTHR43133:SF8">
    <property type="entry name" value="RNA POLYMERASE SIGMA FACTOR HI_1459-RELATED"/>
    <property type="match status" value="1"/>
</dbReference>
<feature type="region of interest" description="Disordered" evidence="6">
    <location>
        <begin position="133"/>
        <end position="154"/>
    </location>
</feature>
<evidence type="ECO:0000256" key="2">
    <source>
        <dbReference type="ARBA" id="ARBA00023015"/>
    </source>
</evidence>
<accession>A0A7G8BPY5</accession>
<feature type="domain" description="RNA polymerase sigma-70 region 2" evidence="7">
    <location>
        <begin position="60"/>
        <end position="124"/>
    </location>
</feature>
<dbReference type="InterPro" id="IPR039425">
    <property type="entry name" value="RNA_pol_sigma-70-like"/>
</dbReference>
<dbReference type="GO" id="GO:0016987">
    <property type="term" value="F:sigma factor activity"/>
    <property type="evidence" value="ECO:0007669"/>
    <property type="project" value="UniProtKB-KW"/>
</dbReference>
<dbReference type="InterPro" id="IPR007627">
    <property type="entry name" value="RNA_pol_sigma70_r2"/>
</dbReference>
<gene>
    <name evidence="9" type="ORF">H7849_12315</name>
</gene>
<evidence type="ECO:0000259" key="7">
    <source>
        <dbReference type="Pfam" id="PF04542"/>
    </source>
</evidence>
<dbReference type="Pfam" id="PF04542">
    <property type="entry name" value="Sigma70_r2"/>
    <property type="match status" value="1"/>
</dbReference>
<dbReference type="GO" id="GO:0006352">
    <property type="term" value="P:DNA-templated transcription initiation"/>
    <property type="evidence" value="ECO:0007669"/>
    <property type="project" value="InterPro"/>
</dbReference>
<dbReference type="InterPro" id="IPR013325">
    <property type="entry name" value="RNA_pol_sigma_r2"/>
</dbReference>
<evidence type="ECO:0000256" key="3">
    <source>
        <dbReference type="ARBA" id="ARBA00023082"/>
    </source>
</evidence>
<evidence type="ECO:0000313" key="9">
    <source>
        <dbReference type="EMBL" id="QNI34605.1"/>
    </source>
</evidence>
<evidence type="ECO:0000256" key="5">
    <source>
        <dbReference type="ARBA" id="ARBA00023163"/>
    </source>
</evidence>
<dbReference type="GO" id="GO:0003677">
    <property type="term" value="F:DNA binding"/>
    <property type="evidence" value="ECO:0007669"/>
    <property type="project" value="UniProtKB-KW"/>
</dbReference>
<dbReference type="InterPro" id="IPR036388">
    <property type="entry name" value="WH-like_DNA-bd_sf"/>
</dbReference>
<feature type="compositionally biased region" description="Polar residues" evidence="6">
    <location>
        <begin position="137"/>
        <end position="148"/>
    </location>
</feature>
<evidence type="ECO:0000256" key="4">
    <source>
        <dbReference type="ARBA" id="ARBA00023125"/>
    </source>
</evidence>
<protein>
    <submittedName>
        <fullName evidence="9">RNA polymerase sigma factor</fullName>
    </submittedName>
</protein>
<proteinExistence type="inferred from homology"/>
<dbReference type="EMBL" id="CP060394">
    <property type="protein sequence ID" value="QNI34605.1"/>
    <property type="molecule type" value="Genomic_DNA"/>
</dbReference>
<feature type="domain" description="RNA polymerase sigma factor 70 region 4 type 2" evidence="8">
    <location>
        <begin position="167"/>
        <end position="218"/>
    </location>
</feature>
<dbReference type="SUPFAM" id="SSF88659">
    <property type="entry name" value="Sigma3 and sigma4 domains of RNA polymerase sigma factors"/>
    <property type="match status" value="1"/>
</dbReference>
<dbReference type="CDD" id="cd06171">
    <property type="entry name" value="Sigma70_r4"/>
    <property type="match status" value="1"/>
</dbReference>
<evidence type="ECO:0000313" key="10">
    <source>
        <dbReference type="Proteomes" id="UP000515312"/>
    </source>
</evidence>
<dbReference type="Gene3D" id="1.10.1740.10">
    <property type="match status" value="1"/>
</dbReference>
<dbReference type="Pfam" id="PF08281">
    <property type="entry name" value="Sigma70_r4_2"/>
    <property type="match status" value="1"/>
</dbReference>
<dbReference type="KEGG" id="adin:H7849_12315"/>
<organism evidence="9 10">
    <name type="scientific">Alloacidobacterium dinghuense</name>
    <dbReference type="NCBI Taxonomy" id="2763107"/>
    <lineage>
        <taxon>Bacteria</taxon>
        <taxon>Pseudomonadati</taxon>
        <taxon>Acidobacteriota</taxon>
        <taxon>Terriglobia</taxon>
        <taxon>Terriglobales</taxon>
        <taxon>Acidobacteriaceae</taxon>
        <taxon>Alloacidobacterium</taxon>
    </lineage>
</organism>
<keyword evidence="4" id="KW-0238">DNA-binding</keyword>
<dbReference type="InterPro" id="IPR014284">
    <property type="entry name" value="RNA_pol_sigma-70_dom"/>
</dbReference>
<evidence type="ECO:0000256" key="6">
    <source>
        <dbReference type="SAM" id="MobiDB-lite"/>
    </source>
</evidence>
<dbReference type="Gene3D" id="1.10.10.10">
    <property type="entry name" value="Winged helix-like DNA-binding domain superfamily/Winged helix DNA-binding domain"/>
    <property type="match status" value="1"/>
</dbReference>
<dbReference type="PANTHER" id="PTHR43133">
    <property type="entry name" value="RNA POLYMERASE ECF-TYPE SIGMA FACTO"/>
    <property type="match status" value="1"/>
</dbReference>
<dbReference type="InterPro" id="IPR013249">
    <property type="entry name" value="RNA_pol_sigma70_r4_t2"/>
</dbReference>
<dbReference type="SUPFAM" id="SSF88946">
    <property type="entry name" value="Sigma2 domain of RNA polymerase sigma factors"/>
    <property type="match status" value="1"/>
</dbReference>
<keyword evidence="2" id="KW-0805">Transcription regulation</keyword>
<sequence length="248" mass="28127">MFGIALFRRSTLASGAHWNLTCTALGIQITRMTIARVDINHRSKASSPDRDHIEEFTRVISRLLPAFHRIALRRLGNIADAEDAVQDALLSAYRHLDQFKGEAKFSTWLTSIVINSAGSKLRRHLRHVHIPLDGEDQTSNYHSSSQSLSDHRPNPEEVCRRLEIVDRVLRLSKSLSPKLRRAFELHYVHGLSTEETAEALGVSNSAAKTQLSRARGRLKRLVLEHTNGKSVQMRESTGERCHTRRCLR</sequence>
<dbReference type="InterPro" id="IPR013324">
    <property type="entry name" value="RNA_pol_sigma_r3/r4-like"/>
</dbReference>
<keyword evidence="5" id="KW-0804">Transcription</keyword>
<evidence type="ECO:0000256" key="1">
    <source>
        <dbReference type="ARBA" id="ARBA00010641"/>
    </source>
</evidence>
<comment type="similarity">
    <text evidence="1">Belongs to the sigma-70 factor family. ECF subfamily.</text>
</comment>
<dbReference type="Proteomes" id="UP000515312">
    <property type="component" value="Chromosome"/>
</dbReference>
<name>A0A7G8BPY5_9BACT</name>
<reference evidence="9 10" key="1">
    <citation type="submission" date="2020-08" db="EMBL/GenBank/DDBJ databases">
        <title>Edaphobacter telluris sp. nov. and Acidobacterium dinghuensis sp. nov., two acidobacteria isolated from forest soil.</title>
        <authorList>
            <person name="Fu J."/>
            <person name="Qiu L."/>
        </authorList>
    </citation>
    <scope>NUCLEOTIDE SEQUENCE [LARGE SCALE GENOMIC DNA]</scope>
    <source>
        <strain evidence="9">4Y35</strain>
    </source>
</reference>